<evidence type="ECO:0000313" key="6">
    <source>
        <dbReference type="EMBL" id="TFE71791.1"/>
    </source>
</evidence>
<dbReference type="Gene3D" id="2.20.25.90">
    <property type="entry name" value="ADC-like domains"/>
    <property type="match status" value="1"/>
</dbReference>
<dbReference type="AlphaFoldDB" id="A0A4Y8PGN5"/>
<evidence type="ECO:0000313" key="7">
    <source>
        <dbReference type="Proteomes" id="UP000297713"/>
    </source>
</evidence>
<reference evidence="6 7" key="1">
    <citation type="submission" date="2016-05" db="EMBL/GenBank/DDBJ databases">
        <title>Diversity and Homogeneity among Thermoacidophilic Verrucomicrobia Methanotrophs Linked with Geographical Origin.</title>
        <authorList>
            <person name="Erikstad H.-A."/>
            <person name="Smestad N.B."/>
            <person name="Ceballos R.M."/>
            <person name="Birkeland N.-K."/>
        </authorList>
    </citation>
    <scope>NUCLEOTIDE SEQUENCE [LARGE SCALE GENOMIC DNA]</scope>
    <source>
        <strain evidence="6 7">Phi</strain>
    </source>
</reference>
<dbReference type="Pfam" id="PF00384">
    <property type="entry name" value="Molybdopterin"/>
    <property type="match status" value="1"/>
</dbReference>
<sequence length="715" mass="79825">MHKYMIKDISYAYNAYTHCPFCGLQCGIEIIQTGKEFEIKPRNFPTNKGQICAKGWNAGTLINHPDRLLNPLIRFDKKEGFKISSWNTAIDLCAKKLSRIRAQWGNDSIFVYGSGSLSNEKAYLLGKFARIVLGTASIDYNGRYCMSSASKALEMALGIDRGLSFPIESIAQTDLLIVVGANPLETMPPLKSHIEELKKRGKIWVVIDPRFTLTAQHADIHLKIKPGSDHILANGLLWLLVHQNKIDWSYIRNNTTGFEEVLNNLYSFWPSQVEALTGISQDLLQKTAELLGSHSNIIILTGRGCEQQAHGVANVLSYINLSLALGLIGKPYCGFGTLTGQGNGQGAREMGLKSNQLPGCRSNWDFKDRNFIAKLWQIDQETLPLPGNTITEAIENSGKNGSIKAMIVMGANPLISSAHNSRLKALFSSLEFLVVCDSFLSETAAVADMVLPSALWAEETATVTNLEGRILLRPKILAAPTNVKTDLEIIHLLAEKLGFAQGFPPDPYSIFEEIRRATAGAPADYYGITYSRLAHGEELYWPCPSLLSQGQKELFLSKHFPTETGKARFYPVALQPLVEEPDSKYPFFLTTGRTLYHYQTAVQTRRLPKLHQKEPTPFIEMHASVGRQLGIKEGHYVKVETRRGVGYYKAKFSSKQRLDTLFVPFYPHEKAEANSLTLPNFDPLSYMPSFKLCAARIEAVSEPQQQFDNKKKDKQ</sequence>
<dbReference type="GO" id="GO:0016020">
    <property type="term" value="C:membrane"/>
    <property type="evidence" value="ECO:0007669"/>
    <property type="project" value="TreeGrafter"/>
</dbReference>
<keyword evidence="1" id="KW-0004">4Fe-4S</keyword>
<dbReference type="InterPro" id="IPR006656">
    <property type="entry name" value="Mopterin_OxRdtase"/>
</dbReference>
<dbReference type="InterPro" id="IPR050123">
    <property type="entry name" value="Prok_molybdopt-oxidoreductase"/>
</dbReference>
<dbReference type="SUPFAM" id="SSF53706">
    <property type="entry name" value="Formate dehydrogenase/DMSO reductase, domains 1-3"/>
    <property type="match status" value="1"/>
</dbReference>
<evidence type="ECO:0000256" key="3">
    <source>
        <dbReference type="ARBA" id="ARBA00023004"/>
    </source>
</evidence>
<dbReference type="GO" id="GO:0043546">
    <property type="term" value="F:molybdopterin cofactor binding"/>
    <property type="evidence" value="ECO:0007669"/>
    <property type="project" value="InterPro"/>
</dbReference>
<dbReference type="Pfam" id="PF04879">
    <property type="entry name" value="Molybdop_Fe4S4"/>
    <property type="match status" value="1"/>
</dbReference>
<dbReference type="EMBL" id="LXQC01000057">
    <property type="protein sequence ID" value="TFE71791.1"/>
    <property type="molecule type" value="Genomic_DNA"/>
</dbReference>
<evidence type="ECO:0000256" key="4">
    <source>
        <dbReference type="ARBA" id="ARBA00023014"/>
    </source>
</evidence>
<dbReference type="OrthoDB" id="9805142at2"/>
<protein>
    <submittedName>
        <fullName evidence="6">Nitrite reductase</fullName>
    </submittedName>
</protein>
<dbReference type="SUPFAM" id="SSF50692">
    <property type="entry name" value="ADC-like"/>
    <property type="match status" value="1"/>
</dbReference>
<gene>
    <name evidence="6" type="ORF">A7Q10_04160</name>
</gene>
<dbReference type="GO" id="GO:0051539">
    <property type="term" value="F:4 iron, 4 sulfur cluster binding"/>
    <property type="evidence" value="ECO:0007669"/>
    <property type="project" value="UniProtKB-KW"/>
</dbReference>
<dbReference type="InterPro" id="IPR009010">
    <property type="entry name" value="Asp_de-COase-like_dom_sf"/>
</dbReference>
<accession>A0A4Y8PGN5</accession>
<dbReference type="Gene3D" id="3.40.228.10">
    <property type="entry name" value="Dimethylsulfoxide Reductase, domain 2"/>
    <property type="match status" value="1"/>
</dbReference>
<proteinExistence type="predicted"/>
<dbReference type="InterPro" id="IPR006657">
    <property type="entry name" value="MoPterin_dinucl-bd_dom"/>
</dbReference>
<dbReference type="InterPro" id="IPR006963">
    <property type="entry name" value="Mopterin_OxRdtase_4Fe-4S_dom"/>
</dbReference>
<name>A0A4Y8PGN5_9BACT</name>
<evidence type="ECO:0000259" key="5">
    <source>
        <dbReference type="SMART" id="SM00926"/>
    </source>
</evidence>
<dbReference type="Pfam" id="PF01568">
    <property type="entry name" value="Molydop_binding"/>
    <property type="match status" value="1"/>
</dbReference>
<feature type="domain" description="4Fe-4S Mo/W bis-MGD-type" evidence="5">
    <location>
        <begin position="12"/>
        <end position="64"/>
    </location>
</feature>
<dbReference type="GO" id="GO:0046872">
    <property type="term" value="F:metal ion binding"/>
    <property type="evidence" value="ECO:0007669"/>
    <property type="project" value="UniProtKB-KW"/>
</dbReference>
<keyword evidence="4" id="KW-0411">Iron-sulfur</keyword>
<dbReference type="PANTHER" id="PTHR43105">
    <property type="entry name" value="RESPIRATORY NITRATE REDUCTASE"/>
    <property type="match status" value="1"/>
</dbReference>
<evidence type="ECO:0000256" key="2">
    <source>
        <dbReference type="ARBA" id="ARBA00022723"/>
    </source>
</evidence>
<dbReference type="GO" id="GO:0003954">
    <property type="term" value="F:NADH dehydrogenase activity"/>
    <property type="evidence" value="ECO:0007669"/>
    <property type="project" value="TreeGrafter"/>
</dbReference>
<dbReference type="Proteomes" id="UP000297713">
    <property type="component" value="Unassembled WGS sequence"/>
</dbReference>
<dbReference type="SMART" id="SM00926">
    <property type="entry name" value="Molybdop_Fe4S4"/>
    <property type="match status" value="1"/>
</dbReference>
<dbReference type="GO" id="GO:0022904">
    <property type="term" value="P:respiratory electron transport chain"/>
    <property type="evidence" value="ECO:0007669"/>
    <property type="project" value="TreeGrafter"/>
</dbReference>
<dbReference type="PANTHER" id="PTHR43105:SF10">
    <property type="entry name" value="NADH-QUINONE OXIDOREDUCTASE SUBUNIT G"/>
    <property type="match status" value="1"/>
</dbReference>
<keyword evidence="2" id="KW-0479">Metal-binding</keyword>
<keyword evidence="7" id="KW-1185">Reference proteome</keyword>
<comment type="caution">
    <text evidence="6">The sequence shown here is derived from an EMBL/GenBank/DDBJ whole genome shotgun (WGS) entry which is preliminary data.</text>
</comment>
<dbReference type="Gene3D" id="2.40.40.20">
    <property type="match status" value="1"/>
</dbReference>
<dbReference type="CDD" id="cd00508">
    <property type="entry name" value="MopB_CT_Fdh-Nap-like"/>
    <property type="match status" value="1"/>
</dbReference>
<evidence type="ECO:0000256" key="1">
    <source>
        <dbReference type="ARBA" id="ARBA00022485"/>
    </source>
</evidence>
<organism evidence="6 7">
    <name type="scientific">Methylacidiphilum caldifontis</name>
    <dbReference type="NCBI Taxonomy" id="2795386"/>
    <lineage>
        <taxon>Bacteria</taxon>
        <taxon>Pseudomonadati</taxon>
        <taxon>Verrucomicrobiota</taxon>
        <taxon>Methylacidiphilae</taxon>
        <taxon>Methylacidiphilales</taxon>
        <taxon>Methylacidiphilaceae</taxon>
        <taxon>Methylacidiphilum (ex Ratnadevi et al. 2023)</taxon>
    </lineage>
</organism>
<keyword evidence="3" id="KW-0408">Iron</keyword>
<dbReference type="Gene3D" id="3.40.50.740">
    <property type="match status" value="1"/>
</dbReference>